<accession>A0A3L6REF5</accession>
<name>A0A3L6REF5_PANMI</name>
<gene>
    <name evidence="2" type="ORF">C2845_PM06G27800</name>
</gene>
<sequence>MYISSFILFFFFPSAPPPPLPLPPAKLAGRLRPRSLAPGRVGSRWPPAPPVRGAAAASSSPAAATSPRRARPLLRAPALSRRRELPRAWPPPREGPPPVRPPSPRVDHLRPRTSAVRSSGRLRLQQIDCLRPAPPKSAPELASASPAPSTRFQSCCPKRRSGDVFKVGLGWSARFGGFSTRIEGEFPSQMDLILLQLQPNVFDPPSKHMLSSGW</sequence>
<dbReference type="Proteomes" id="UP000275267">
    <property type="component" value="Unassembled WGS sequence"/>
</dbReference>
<organism evidence="2 3">
    <name type="scientific">Panicum miliaceum</name>
    <name type="common">Proso millet</name>
    <name type="synonym">Broomcorn millet</name>
    <dbReference type="NCBI Taxonomy" id="4540"/>
    <lineage>
        <taxon>Eukaryota</taxon>
        <taxon>Viridiplantae</taxon>
        <taxon>Streptophyta</taxon>
        <taxon>Embryophyta</taxon>
        <taxon>Tracheophyta</taxon>
        <taxon>Spermatophyta</taxon>
        <taxon>Magnoliopsida</taxon>
        <taxon>Liliopsida</taxon>
        <taxon>Poales</taxon>
        <taxon>Poaceae</taxon>
        <taxon>PACMAD clade</taxon>
        <taxon>Panicoideae</taxon>
        <taxon>Panicodae</taxon>
        <taxon>Paniceae</taxon>
        <taxon>Panicinae</taxon>
        <taxon>Panicum</taxon>
        <taxon>Panicum sect. Panicum</taxon>
    </lineage>
</organism>
<feature type="region of interest" description="Disordered" evidence="1">
    <location>
        <begin position="133"/>
        <end position="154"/>
    </location>
</feature>
<dbReference type="EMBL" id="PQIB02000009">
    <property type="protein sequence ID" value="RLN01024.1"/>
    <property type="molecule type" value="Genomic_DNA"/>
</dbReference>
<feature type="compositionally biased region" description="Pro residues" evidence="1">
    <location>
        <begin position="88"/>
        <end position="104"/>
    </location>
</feature>
<proteinExistence type="predicted"/>
<dbReference type="AlphaFoldDB" id="A0A3L6REF5"/>
<feature type="compositionally biased region" description="Low complexity" evidence="1">
    <location>
        <begin position="138"/>
        <end position="149"/>
    </location>
</feature>
<feature type="region of interest" description="Disordered" evidence="1">
    <location>
        <begin position="35"/>
        <end position="118"/>
    </location>
</feature>
<evidence type="ECO:0000313" key="3">
    <source>
        <dbReference type="Proteomes" id="UP000275267"/>
    </source>
</evidence>
<reference evidence="3" key="1">
    <citation type="journal article" date="2019" name="Nat. Commun.">
        <title>The genome of broomcorn millet.</title>
        <authorList>
            <person name="Zou C."/>
            <person name="Miki D."/>
            <person name="Li D."/>
            <person name="Tang Q."/>
            <person name="Xiao L."/>
            <person name="Rajput S."/>
            <person name="Deng P."/>
            <person name="Jia W."/>
            <person name="Huang R."/>
            <person name="Zhang M."/>
            <person name="Sun Y."/>
            <person name="Hu J."/>
            <person name="Fu X."/>
            <person name="Schnable P.S."/>
            <person name="Li F."/>
            <person name="Zhang H."/>
            <person name="Feng B."/>
            <person name="Zhu X."/>
            <person name="Liu R."/>
            <person name="Schnable J.C."/>
            <person name="Zhu J.-K."/>
            <person name="Zhang H."/>
        </authorList>
    </citation>
    <scope>NUCLEOTIDE SEQUENCE [LARGE SCALE GENOMIC DNA]</scope>
</reference>
<protein>
    <submittedName>
        <fullName evidence="2">Uncharacterized protein</fullName>
    </submittedName>
</protein>
<evidence type="ECO:0000313" key="2">
    <source>
        <dbReference type="EMBL" id="RLN01024.1"/>
    </source>
</evidence>
<feature type="compositionally biased region" description="Low complexity" evidence="1">
    <location>
        <begin position="51"/>
        <end position="79"/>
    </location>
</feature>
<comment type="caution">
    <text evidence="2">The sequence shown here is derived from an EMBL/GenBank/DDBJ whole genome shotgun (WGS) entry which is preliminary data.</text>
</comment>
<evidence type="ECO:0000256" key="1">
    <source>
        <dbReference type="SAM" id="MobiDB-lite"/>
    </source>
</evidence>
<keyword evidence="3" id="KW-1185">Reference proteome</keyword>